<keyword evidence="3" id="KW-1185">Reference proteome</keyword>
<dbReference type="OrthoDB" id="434972at2759"/>
<keyword evidence="1" id="KW-1133">Transmembrane helix</keyword>
<keyword evidence="1" id="KW-0812">Transmembrane</keyword>
<organism evidence="2 3">
    <name type="scientific">Clohesyomyces aquaticus</name>
    <dbReference type="NCBI Taxonomy" id="1231657"/>
    <lineage>
        <taxon>Eukaryota</taxon>
        <taxon>Fungi</taxon>
        <taxon>Dikarya</taxon>
        <taxon>Ascomycota</taxon>
        <taxon>Pezizomycotina</taxon>
        <taxon>Dothideomycetes</taxon>
        <taxon>Pleosporomycetidae</taxon>
        <taxon>Pleosporales</taxon>
        <taxon>Lindgomycetaceae</taxon>
        <taxon>Clohesyomyces</taxon>
    </lineage>
</organism>
<dbReference type="STRING" id="1231657.A0A1Y1ZJF4"/>
<protein>
    <recommendedName>
        <fullName evidence="4">UbiA prenyltransferase family-domain-containing protein</fullName>
    </recommendedName>
</protein>
<dbReference type="AlphaFoldDB" id="A0A1Y1ZJF4"/>
<evidence type="ECO:0000313" key="2">
    <source>
        <dbReference type="EMBL" id="ORY10381.1"/>
    </source>
</evidence>
<reference evidence="2 3" key="1">
    <citation type="submission" date="2016-07" db="EMBL/GenBank/DDBJ databases">
        <title>Pervasive Adenine N6-methylation of Active Genes in Fungi.</title>
        <authorList>
            <consortium name="DOE Joint Genome Institute"/>
            <person name="Mondo S.J."/>
            <person name="Dannebaum R.O."/>
            <person name="Kuo R.C."/>
            <person name="Labutti K."/>
            <person name="Haridas S."/>
            <person name="Kuo A."/>
            <person name="Salamov A."/>
            <person name="Ahrendt S.R."/>
            <person name="Lipzen A."/>
            <person name="Sullivan W."/>
            <person name="Andreopoulos W.B."/>
            <person name="Clum A."/>
            <person name="Lindquist E."/>
            <person name="Daum C."/>
            <person name="Ramamoorthy G.K."/>
            <person name="Gryganskyi A."/>
            <person name="Culley D."/>
            <person name="Magnuson J.K."/>
            <person name="James T.Y."/>
            <person name="O'Malley M.A."/>
            <person name="Stajich J.E."/>
            <person name="Spatafora J.W."/>
            <person name="Visel A."/>
            <person name="Grigoriev I.V."/>
        </authorList>
    </citation>
    <scope>NUCLEOTIDE SEQUENCE [LARGE SCALE GENOMIC DNA]</scope>
    <source>
        <strain evidence="2 3">CBS 115471</strain>
    </source>
</reference>
<name>A0A1Y1ZJF4_9PLEO</name>
<accession>A0A1Y1ZJF4</accession>
<keyword evidence="1" id="KW-0472">Membrane</keyword>
<gene>
    <name evidence="2" type="ORF">BCR34DRAFT_588596</name>
</gene>
<evidence type="ECO:0008006" key="4">
    <source>
        <dbReference type="Google" id="ProtNLM"/>
    </source>
</evidence>
<dbReference type="EMBL" id="MCFA01000073">
    <property type="protein sequence ID" value="ORY10381.1"/>
    <property type="molecule type" value="Genomic_DNA"/>
</dbReference>
<evidence type="ECO:0000256" key="1">
    <source>
        <dbReference type="SAM" id="Phobius"/>
    </source>
</evidence>
<feature type="transmembrane region" description="Helical" evidence="1">
    <location>
        <begin position="116"/>
        <end position="134"/>
    </location>
</feature>
<evidence type="ECO:0000313" key="3">
    <source>
        <dbReference type="Proteomes" id="UP000193144"/>
    </source>
</evidence>
<feature type="transmembrane region" description="Helical" evidence="1">
    <location>
        <begin position="21"/>
        <end position="42"/>
    </location>
</feature>
<dbReference type="Proteomes" id="UP000193144">
    <property type="component" value="Unassembled WGS sequence"/>
</dbReference>
<sequence length="194" mass="21485">METEPSKQKGWSLPLRHHIRSVFLFTASDIETVIIPQLLFAFSSTLTGGFRTSPAFIPTESLLRALAKACVWVFITLLVEDITNQRRPESVLEDSANKPWRPLPSGRLTPEAAQQWLLFIVPCAMAIGVILGAYKETVTLFVFVWMYNDIDGDKDVWCRNAVNMAGLSSFSAGVTAITSGPLDYNLDSSSVPFL</sequence>
<comment type="caution">
    <text evidence="2">The sequence shown here is derived from an EMBL/GenBank/DDBJ whole genome shotgun (WGS) entry which is preliminary data.</text>
</comment>
<proteinExistence type="predicted"/>